<comment type="caution">
    <text evidence="1">The sequence shown here is derived from an EMBL/GenBank/DDBJ whole genome shotgun (WGS) entry which is preliminary data.</text>
</comment>
<evidence type="ECO:0000313" key="2">
    <source>
        <dbReference type="Proteomes" id="UP001213799"/>
    </source>
</evidence>
<keyword evidence="2" id="KW-1185">Reference proteome</keyword>
<dbReference type="AlphaFoldDB" id="A0AAD6DZZ5"/>
<protein>
    <submittedName>
        <fullName evidence="1">Glycoside hydrolase superfamily</fullName>
    </submittedName>
</protein>
<accession>A0AAD6DZZ5</accession>
<reference evidence="1" key="2">
    <citation type="submission" date="2023-01" db="EMBL/GenBank/DDBJ databases">
        <authorList>
            <person name="Petersen C."/>
        </authorList>
    </citation>
    <scope>NUCLEOTIDE SEQUENCE</scope>
    <source>
        <strain evidence="1">IBT 12815</strain>
    </source>
</reference>
<name>A0AAD6DZZ5_9EURO</name>
<reference evidence="1" key="1">
    <citation type="journal article" date="2023" name="IMA Fungus">
        <title>Comparative genomic study of the Penicillium genus elucidates a diverse pangenome and 15 lateral gene transfer events.</title>
        <authorList>
            <person name="Petersen C."/>
            <person name="Sorensen T."/>
            <person name="Nielsen M.R."/>
            <person name="Sondergaard T.E."/>
            <person name="Sorensen J.L."/>
            <person name="Fitzpatrick D.A."/>
            <person name="Frisvad J.C."/>
            <person name="Nielsen K.L."/>
        </authorList>
    </citation>
    <scope>NUCLEOTIDE SEQUENCE</scope>
    <source>
        <strain evidence="1">IBT 12815</strain>
    </source>
</reference>
<dbReference type="GeneID" id="81589457"/>
<gene>
    <name evidence="1" type="ORF">N7537_008160</name>
</gene>
<proteinExistence type="predicted"/>
<dbReference type="GO" id="GO:0016787">
    <property type="term" value="F:hydrolase activity"/>
    <property type="evidence" value="ECO:0007669"/>
    <property type="project" value="UniProtKB-KW"/>
</dbReference>
<keyword evidence="1" id="KW-0378">Hydrolase</keyword>
<dbReference type="Proteomes" id="UP001213799">
    <property type="component" value="Unassembled WGS sequence"/>
</dbReference>
<sequence length="120" mass="12596">MHLARHTKKGEKNRHGGAQSFCCANFKPTTSSLKHDLEDAAKAAAEAAAQQAALDIAAKAFCRVSVPALLAPLEAVDDLIPIFGKIADLVEIAATPAIIQGCVKEGSAEFKVFGKKHTVS</sequence>
<evidence type="ECO:0000313" key="1">
    <source>
        <dbReference type="EMBL" id="KAJ5598076.1"/>
    </source>
</evidence>
<dbReference type="EMBL" id="JAQJAE010000004">
    <property type="protein sequence ID" value="KAJ5598076.1"/>
    <property type="molecule type" value="Genomic_DNA"/>
</dbReference>
<organism evidence="1 2">
    <name type="scientific">Penicillium hordei</name>
    <dbReference type="NCBI Taxonomy" id="40994"/>
    <lineage>
        <taxon>Eukaryota</taxon>
        <taxon>Fungi</taxon>
        <taxon>Dikarya</taxon>
        <taxon>Ascomycota</taxon>
        <taxon>Pezizomycotina</taxon>
        <taxon>Eurotiomycetes</taxon>
        <taxon>Eurotiomycetidae</taxon>
        <taxon>Eurotiales</taxon>
        <taxon>Aspergillaceae</taxon>
        <taxon>Penicillium</taxon>
    </lineage>
</organism>
<dbReference type="RefSeq" id="XP_056751291.1">
    <property type="nucleotide sequence ID" value="XM_056899215.1"/>
</dbReference>